<dbReference type="Proteomes" id="UP000275078">
    <property type="component" value="Unassembled WGS sequence"/>
</dbReference>
<evidence type="ECO:0000313" key="3">
    <source>
        <dbReference type="EMBL" id="RPA72508.1"/>
    </source>
</evidence>
<dbReference type="Pfam" id="PF18758">
    <property type="entry name" value="KDZ"/>
    <property type="match status" value="1"/>
</dbReference>
<evidence type="ECO:0000259" key="2">
    <source>
        <dbReference type="Pfam" id="PF18802"/>
    </source>
</evidence>
<gene>
    <name evidence="3" type="ORF">BJ508DRAFT_314699</name>
</gene>
<dbReference type="PANTHER" id="PTHR33096">
    <property type="entry name" value="CXC2 DOMAIN-CONTAINING PROTEIN"/>
    <property type="match status" value="1"/>
</dbReference>
<protein>
    <recommendedName>
        <fullName evidence="2">CxC1-like cysteine cluster associated with KDZ transposases domain-containing protein</fullName>
    </recommendedName>
</protein>
<feature type="region of interest" description="Disordered" evidence="1">
    <location>
        <begin position="1196"/>
        <end position="1221"/>
    </location>
</feature>
<dbReference type="InterPro" id="IPR040521">
    <property type="entry name" value="KDZ"/>
</dbReference>
<evidence type="ECO:0000256" key="1">
    <source>
        <dbReference type="SAM" id="MobiDB-lite"/>
    </source>
</evidence>
<keyword evidence="4" id="KW-1185">Reference proteome</keyword>
<feature type="domain" description="CxC1-like cysteine cluster associated with KDZ transposases" evidence="2">
    <location>
        <begin position="150"/>
        <end position="228"/>
    </location>
</feature>
<organism evidence="3 4">
    <name type="scientific">Ascobolus immersus RN42</name>
    <dbReference type="NCBI Taxonomy" id="1160509"/>
    <lineage>
        <taxon>Eukaryota</taxon>
        <taxon>Fungi</taxon>
        <taxon>Dikarya</taxon>
        <taxon>Ascomycota</taxon>
        <taxon>Pezizomycotina</taxon>
        <taxon>Pezizomycetes</taxon>
        <taxon>Pezizales</taxon>
        <taxon>Ascobolaceae</taxon>
        <taxon>Ascobolus</taxon>
    </lineage>
</organism>
<dbReference type="AlphaFoldDB" id="A0A3N4HIL0"/>
<dbReference type="PANTHER" id="PTHR33096:SF1">
    <property type="entry name" value="CXC1-LIKE CYSTEINE CLUSTER ASSOCIATED WITH KDZ TRANSPOSASES DOMAIN-CONTAINING PROTEIN"/>
    <property type="match status" value="1"/>
</dbReference>
<proteinExistence type="predicted"/>
<dbReference type="STRING" id="1160509.A0A3N4HIL0"/>
<dbReference type="EMBL" id="ML119859">
    <property type="protein sequence ID" value="RPA72508.1"/>
    <property type="molecule type" value="Genomic_DNA"/>
</dbReference>
<reference evidence="3 4" key="1">
    <citation type="journal article" date="2018" name="Nat. Ecol. Evol.">
        <title>Pezizomycetes genomes reveal the molecular basis of ectomycorrhizal truffle lifestyle.</title>
        <authorList>
            <person name="Murat C."/>
            <person name="Payen T."/>
            <person name="Noel B."/>
            <person name="Kuo A."/>
            <person name="Morin E."/>
            <person name="Chen J."/>
            <person name="Kohler A."/>
            <person name="Krizsan K."/>
            <person name="Balestrini R."/>
            <person name="Da Silva C."/>
            <person name="Montanini B."/>
            <person name="Hainaut M."/>
            <person name="Levati E."/>
            <person name="Barry K.W."/>
            <person name="Belfiori B."/>
            <person name="Cichocki N."/>
            <person name="Clum A."/>
            <person name="Dockter R.B."/>
            <person name="Fauchery L."/>
            <person name="Guy J."/>
            <person name="Iotti M."/>
            <person name="Le Tacon F."/>
            <person name="Lindquist E.A."/>
            <person name="Lipzen A."/>
            <person name="Malagnac F."/>
            <person name="Mello A."/>
            <person name="Molinier V."/>
            <person name="Miyauchi S."/>
            <person name="Poulain J."/>
            <person name="Riccioni C."/>
            <person name="Rubini A."/>
            <person name="Sitrit Y."/>
            <person name="Splivallo R."/>
            <person name="Traeger S."/>
            <person name="Wang M."/>
            <person name="Zifcakova L."/>
            <person name="Wipf D."/>
            <person name="Zambonelli A."/>
            <person name="Paolocci F."/>
            <person name="Nowrousian M."/>
            <person name="Ottonello S."/>
            <person name="Baldrian P."/>
            <person name="Spatafora J.W."/>
            <person name="Henrissat B."/>
            <person name="Nagy L.G."/>
            <person name="Aury J.M."/>
            <person name="Wincker P."/>
            <person name="Grigoriev I.V."/>
            <person name="Bonfante P."/>
            <person name="Martin F.M."/>
        </authorList>
    </citation>
    <scope>NUCLEOTIDE SEQUENCE [LARGE SCALE GENOMIC DNA]</scope>
    <source>
        <strain evidence="3 4">RN42</strain>
    </source>
</reference>
<sequence length="1251" mass="140959">MAPSGSKKKRVRNRGESTVGIFVDKRTREVRRVDSKKLRFKEPTVENPSAERLASAQTVPLMGRFDSDSIAAGAENYPDYFNNGDNGFGEHDKTEQILFESAQPSRSGETTEFNRQTEQEMAAIIPFLAGIYATGIGRCHCGTPEFAPKRNRVKVYCIGLLESRRRRFRKCIRCNSYIGIIIAGGYFPTSINEPRTAISFEVLDFFQKLSSNGAFSKQGFAKSLHEFHRDSLRIKPKFMRQSYEEPFRKAIPFWLRTKRKRDDIVNERLNSFIMDNQDFIAAGDSLRSAKNIPKGIQIKFQTGSLTGLCPACFYRIDENDKTVTVISIDGNFQHFRLASVGKMSVGEYETLLFLDATATERKVADTTVPDSNPNCSHNFVATDKPQTMRHLDETGLISVVCRFVNMYAGERLGWITFTVDKFLCLLRDEVKEEDIVALYDVACQFGPHLRNNRPDLLKYIRVAVNKFHGYAHEYKCHETWGAVQTAGIGDSDGEGTERVWALLRTIIVSGRDSTKANRKLFIENLALAIAEKKRADCSTSIIRRYVNCVKRLRGHQARLKAAFSTPLTDKAKGGETVHITEELLRAEHTSQRNYFSSTGSLLSTKYLEIYKSLQSERDLKERIEAFNTEYTSKGSTFKVGDALHSREATAKGLTDAALFELHERNEALLRKHHQAREEWDIGKERDRLAARWAHPNKDIYDVVLAEKVAYEEMHGGDNIESKAELKRSYDTAHRKTDALLSVRGQTRAAWFSPDSILWAQYHDQDTLFKLEQTYQKLVQAAGARAMKHRQLHSQSNGNKVSKKIVDQLFKHTPVMQGLVKTFNELGSKLSPGLKPPTLQLDAFKGVDELDRAESARDSLFALHVLRSQVADLDCVPTYLWSRFAAVRHGITDQLKRDRSQEELELLKREWDRSVLYTRNVVVTLLAALEPGTPGVDLYSCSHLEKFRPSLTRMLWSEMDILHRTLKRIELAKKQLAKKAIARRRAPAHLVVPDDHELVVDISTLDPLDFEELYARCAKVTSGWRTTRKGVGVAMDHDFTREANATLLTDAGNDTHATIVFGDATLGSLIDLDGDTTVGEMEANATLATEAGNDTHASHMFGNATLGSIKFQSGENTVNQMDMGGTEFISPNNTLGRNEPSSSIIEYIPPGRPTQEILGDQRRAYPLEDNTSDFFANKCGGSEEPEDDTDSELECQEGDMEENDVNGESEEVAIEENEDQDEEFNMRVRTLLGTGGILEDDKLAVSFEAMDL</sequence>
<accession>A0A3N4HIL0</accession>
<evidence type="ECO:0000313" key="4">
    <source>
        <dbReference type="Proteomes" id="UP000275078"/>
    </source>
</evidence>
<name>A0A3N4HIL0_ASCIM</name>
<dbReference type="InterPro" id="IPR041320">
    <property type="entry name" value="CxC1"/>
</dbReference>
<dbReference type="Pfam" id="PF18802">
    <property type="entry name" value="CxC1"/>
    <property type="match status" value="1"/>
</dbReference>
<dbReference type="OrthoDB" id="3253684at2759"/>